<dbReference type="GO" id="GO:0006310">
    <property type="term" value="P:DNA recombination"/>
    <property type="evidence" value="ECO:0007669"/>
    <property type="project" value="UniProtKB-KW"/>
</dbReference>
<dbReference type="Gene3D" id="1.10.443.10">
    <property type="entry name" value="Intergrase catalytic core"/>
    <property type="match status" value="1"/>
</dbReference>
<comment type="function">
    <text evidence="1">Site-specific tyrosine recombinase, which acts by catalyzing the cutting and rejoining of the recombining DNA molecules.</text>
</comment>
<evidence type="ECO:0000256" key="2">
    <source>
        <dbReference type="ARBA" id="ARBA00008857"/>
    </source>
</evidence>
<evidence type="ECO:0000313" key="10">
    <source>
        <dbReference type="Proteomes" id="UP000607645"/>
    </source>
</evidence>
<dbReference type="PANTHER" id="PTHR30349:SF89">
    <property type="entry name" value="INTEGRASE_RECOMBINASE"/>
    <property type="match status" value="1"/>
</dbReference>
<evidence type="ECO:0000256" key="5">
    <source>
        <dbReference type="ARBA" id="ARBA00023172"/>
    </source>
</evidence>
<keyword evidence="5" id="KW-0233">DNA recombination</keyword>
<dbReference type="InterPro" id="IPR013762">
    <property type="entry name" value="Integrase-like_cat_sf"/>
</dbReference>
<dbReference type="InterPro" id="IPR002104">
    <property type="entry name" value="Integrase_catalytic"/>
</dbReference>
<dbReference type="Pfam" id="PF02899">
    <property type="entry name" value="Phage_int_SAM_1"/>
    <property type="match status" value="1"/>
</dbReference>
<dbReference type="GO" id="GO:0003677">
    <property type="term" value="F:DNA binding"/>
    <property type="evidence" value="ECO:0007669"/>
    <property type="project" value="UniProtKB-UniRule"/>
</dbReference>
<dbReference type="InterPro" id="IPR044068">
    <property type="entry name" value="CB"/>
</dbReference>
<sequence length="281" mass="32149">MKGHKLTQEHLAAFCRHLREEEQSPGTQEKYSRDLRTFAAWLDGLDVTKEAVSAWKEHLSAERYAPVTINSMLASVHAFLRYAGWDECRVRYLKLQRRLFRDDCRDLTREEYQRLLGTARSLGRERLLLVMEAMGAAGIRVSEVKYITVEAARTGRAEISLKGKIRTILLPGKLCRKLLKYARRKKIASGEIFLTKDGGSLSRKQIWAEMKALCRRAGVEATKVFPHNLRHLFARAFYRSCMDIAKLADVLGHSSIETTRIYLISTGAEHSRQLERLGLVS</sequence>
<evidence type="ECO:0000256" key="1">
    <source>
        <dbReference type="ARBA" id="ARBA00003283"/>
    </source>
</evidence>
<dbReference type="Pfam" id="PF00589">
    <property type="entry name" value="Phage_integrase"/>
    <property type="match status" value="1"/>
</dbReference>
<dbReference type="PROSITE" id="PS51900">
    <property type="entry name" value="CB"/>
    <property type="match status" value="1"/>
</dbReference>
<gene>
    <name evidence="9" type="ORF">H8S62_08350</name>
</gene>
<dbReference type="SUPFAM" id="SSF56349">
    <property type="entry name" value="DNA breaking-rejoining enzymes"/>
    <property type="match status" value="1"/>
</dbReference>
<dbReference type="InterPro" id="IPR004107">
    <property type="entry name" value="Integrase_SAM-like_N"/>
</dbReference>
<keyword evidence="3" id="KW-0229">DNA integration</keyword>
<organism evidence="9 10">
    <name type="scientific">Lawsonibacter faecis</name>
    <dbReference type="NCBI Taxonomy" id="2763052"/>
    <lineage>
        <taxon>Bacteria</taxon>
        <taxon>Bacillati</taxon>
        <taxon>Bacillota</taxon>
        <taxon>Clostridia</taxon>
        <taxon>Eubacteriales</taxon>
        <taxon>Oscillospiraceae</taxon>
        <taxon>Lawsonibacter</taxon>
    </lineage>
</organism>
<dbReference type="InterPro" id="IPR010998">
    <property type="entry name" value="Integrase_recombinase_N"/>
</dbReference>
<dbReference type="RefSeq" id="WP_186919001.1">
    <property type="nucleotide sequence ID" value="NZ_JACOPQ010000005.1"/>
</dbReference>
<evidence type="ECO:0000256" key="4">
    <source>
        <dbReference type="ARBA" id="ARBA00023125"/>
    </source>
</evidence>
<dbReference type="EMBL" id="JACOPQ010000005">
    <property type="protein sequence ID" value="MBC5737025.1"/>
    <property type="molecule type" value="Genomic_DNA"/>
</dbReference>
<evidence type="ECO:0000259" key="7">
    <source>
        <dbReference type="PROSITE" id="PS51898"/>
    </source>
</evidence>
<dbReference type="Gene3D" id="1.10.150.130">
    <property type="match status" value="1"/>
</dbReference>
<dbReference type="PANTHER" id="PTHR30349">
    <property type="entry name" value="PHAGE INTEGRASE-RELATED"/>
    <property type="match status" value="1"/>
</dbReference>
<dbReference type="InterPro" id="IPR011010">
    <property type="entry name" value="DNA_brk_join_enz"/>
</dbReference>
<name>A0A8J6JMS2_9FIRM</name>
<evidence type="ECO:0000256" key="6">
    <source>
        <dbReference type="PROSITE-ProRule" id="PRU01248"/>
    </source>
</evidence>
<proteinExistence type="inferred from homology"/>
<protein>
    <submittedName>
        <fullName evidence="9">Tyrosine-type recombinase/integrase</fullName>
    </submittedName>
</protein>
<dbReference type="AlphaFoldDB" id="A0A8J6JMS2"/>
<evidence type="ECO:0000313" key="9">
    <source>
        <dbReference type="EMBL" id="MBC5737025.1"/>
    </source>
</evidence>
<comment type="similarity">
    <text evidence="2">Belongs to the 'phage' integrase family.</text>
</comment>
<dbReference type="PROSITE" id="PS51898">
    <property type="entry name" value="TYR_RECOMBINASE"/>
    <property type="match status" value="1"/>
</dbReference>
<reference evidence="9" key="1">
    <citation type="submission" date="2020-08" db="EMBL/GenBank/DDBJ databases">
        <title>Genome public.</title>
        <authorList>
            <person name="Liu C."/>
            <person name="Sun Q."/>
        </authorList>
    </citation>
    <scope>NUCLEOTIDE SEQUENCE</scope>
    <source>
        <strain evidence="9">NSJ-52</strain>
    </source>
</reference>
<feature type="domain" description="Core-binding (CB)" evidence="8">
    <location>
        <begin position="5"/>
        <end position="84"/>
    </location>
</feature>
<evidence type="ECO:0000256" key="3">
    <source>
        <dbReference type="ARBA" id="ARBA00022908"/>
    </source>
</evidence>
<evidence type="ECO:0000259" key="8">
    <source>
        <dbReference type="PROSITE" id="PS51900"/>
    </source>
</evidence>
<dbReference type="InterPro" id="IPR050090">
    <property type="entry name" value="Tyrosine_recombinase_XerCD"/>
</dbReference>
<keyword evidence="4 6" id="KW-0238">DNA-binding</keyword>
<comment type="caution">
    <text evidence="9">The sequence shown here is derived from an EMBL/GenBank/DDBJ whole genome shotgun (WGS) entry which is preliminary data.</text>
</comment>
<dbReference type="Proteomes" id="UP000607645">
    <property type="component" value="Unassembled WGS sequence"/>
</dbReference>
<dbReference type="GO" id="GO:0015074">
    <property type="term" value="P:DNA integration"/>
    <property type="evidence" value="ECO:0007669"/>
    <property type="project" value="UniProtKB-KW"/>
</dbReference>
<feature type="domain" description="Tyr recombinase" evidence="7">
    <location>
        <begin position="102"/>
        <end position="276"/>
    </location>
</feature>
<keyword evidence="10" id="KW-1185">Reference proteome</keyword>
<accession>A0A8J6JMS2</accession>